<evidence type="ECO:0008006" key="4">
    <source>
        <dbReference type="Google" id="ProtNLM"/>
    </source>
</evidence>
<sequence length="194" mass="20867">MFARSVFQSVLERLAAEQGENANAAPSPSISAIQGLSAGFAPDRTRADLHHGADAAGAYRAFGQETEPDDAAIRPKAAHAAGKAPPAPEKPKAAAAPEPKVKTERTMPRHLERLAPEEIAAELGLSATDTLESLNEKRRRFARLNHPDRHDAAFQAAATRRMTLANMLIDEAARRLRRRAEAAQATPGKARRSS</sequence>
<keyword evidence="3" id="KW-1185">Reference proteome</keyword>
<organism evidence="2 3">
    <name type="scientific">Xaviernesmea oryzae</name>
    <dbReference type="NCBI Taxonomy" id="464029"/>
    <lineage>
        <taxon>Bacteria</taxon>
        <taxon>Pseudomonadati</taxon>
        <taxon>Pseudomonadota</taxon>
        <taxon>Alphaproteobacteria</taxon>
        <taxon>Hyphomicrobiales</taxon>
        <taxon>Rhizobiaceae</taxon>
        <taxon>Rhizobium/Agrobacterium group</taxon>
        <taxon>Xaviernesmea</taxon>
    </lineage>
</organism>
<reference evidence="2 3" key="1">
    <citation type="submission" date="2016-09" db="EMBL/GenBank/DDBJ databases">
        <title>Rhizobium sp. nov., a novel species isolated from the rice rhizosphere.</title>
        <authorList>
            <person name="Zhao J."/>
            <person name="Zhang X."/>
        </authorList>
    </citation>
    <scope>NUCLEOTIDE SEQUENCE [LARGE SCALE GENOMIC DNA]</scope>
    <source>
        <strain evidence="2 3">1.7048</strain>
    </source>
</reference>
<proteinExistence type="predicted"/>
<feature type="compositionally biased region" description="Low complexity" evidence="1">
    <location>
        <begin position="74"/>
        <end position="84"/>
    </location>
</feature>
<dbReference type="EMBL" id="MKIP01000052">
    <property type="protein sequence ID" value="OLP59471.1"/>
    <property type="molecule type" value="Genomic_DNA"/>
</dbReference>
<evidence type="ECO:0000256" key="1">
    <source>
        <dbReference type="SAM" id="MobiDB-lite"/>
    </source>
</evidence>
<feature type="compositionally biased region" description="Basic and acidic residues" evidence="1">
    <location>
        <begin position="99"/>
        <end position="113"/>
    </location>
</feature>
<dbReference type="SUPFAM" id="SSF46565">
    <property type="entry name" value="Chaperone J-domain"/>
    <property type="match status" value="1"/>
</dbReference>
<evidence type="ECO:0000313" key="2">
    <source>
        <dbReference type="EMBL" id="OLP59471.1"/>
    </source>
</evidence>
<feature type="region of interest" description="Disordered" evidence="1">
    <location>
        <begin position="64"/>
        <end position="113"/>
    </location>
</feature>
<dbReference type="InterPro" id="IPR036869">
    <property type="entry name" value="J_dom_sf"/>
</dbReference>
<dbReference type="RefSeq" id="WP_075628302.1">
    <property type="nucleotide sequence ID" value="NZ_FOAM01000010.1"/>
</dbReference>
<dbReference type="AlphaFoldDB" id="A0A1Q9AVJ0"/>
<comment type="caution">
    <text evidence="2">The sequence shown here is derived from an EMBL/GenBank/DDBJ whole genome shotgun (WGS) entry which is preliminary data.</text>
</comment>
<dbReference type="OrthoDB" id="7932606at2"/>
<gene>
    <name evidence="2" type="ORF">BJF93_12260</name>
</gene>
<name>A0A1Q9AVJ0_9HYPH</name>
<dbReference type="Proteomes" id="UP000186364">
    <property type="component" value="Unassembled WGS sequence"/>
</dbReference>
<accession>A0A1Q9AVJ0</accession>
<evidence type="ECO:0000313" key="3">
    <source>
        <dbReference type="Proteomes" id="UP000186364"/>
    </source>
</evidence>
<protein>
    <recommendedName>
        <fullName evidence="4">J domain-containing protein</fullName>
    </recommendedName>
</protein>